<dbReference type="Proteomes" id="UP000243535">
    <property type="component" value="Unassembled WGS sequence"/>
</dbReference>
<accession>A0A0K6H6G3</accession>
<keyword evidence="1" id="KW-1133">Transmembrane helix</keyword>
<feature type="transmembrane region" description="Helical" evidence="1">
    <location>
        <begin position="34"/>
        <end position="54"/>
    </location>
</feature>
<proteinExistence type="predicted"/>
<keyword evidence="3" id="KW-1185">Reference proteome</keyword>
<keyword evidence="1" id="KW-0812">Transmembrane</keyword>
<dbReference type="EMBL" id="CYHA01000008">
    <property type="protein sequence ID" value="CUA86493.1"/>
    <property type="molecule type" value="Genomic_DNA"/>
</dbReference>
<reference evidence="3" key="1">
    <citation type="submission" date="2015-08" db="EMBL/GenBank/DDBJ databases">
        <authorList>
            <person name="Varghese N."/>
        </authorList>
    </citation>
    <scope>NUCLEOTIDE SEQUENCE [LARGE SCALE GENOMIC DNA]</scope>
    <source>
        <strain evidence="3">DSM 17901</strain>
    </source>
</reference>
<gene>
    <name evidence="2" type="ORF">Ga0061063_2697</name>
</gene>
<name>A0A0K6H6G3_9NEIS</name>
<dbReference type="RefSeq" id="WP_055434433.1">
    <property type="nucleotide sequence ID" value="NZ_CYHA01000008.1"/>
</dbReference>
<organism evidence="2 3">
    <name type="scientific">Gulbenkiania indica</name>
    <dbReference type="NCBI Taxonomy" id="375574"/>
    <lineage>
        <taxon>Bacteria</taxon>
        <taxon>Pseudomonadati</taxon>
        <taxon>Pseudomonadota</taxon>
        <taxon>Betaproteobacteria</taxon>
        <taxon>Neisseriales</taxon>
        <taxon>Chromobacteriaceae</taxon>
        <taxon>Gulbenkiania</taxon>
    </lineage>
</organism>
<protein>
    <submittedName>
        <fullName evidence="2">Uncharacterized protein</fullName>
    </submittedName>
</protein>
<dbReference type="AlphaFoldDB" id="A0A0K6H6G3"/>
<dbReference type="STRING" id="375574.GCA_001418035_02471"/>
<evidence type="ECO:0000313" key="3">
    <source>
        <dbReference type="Proteomes" id="UP000243535"/>
    </source>
</evidence>
<keyword evidence="1" id="KW-0472">Membrane</keyword>
<evidence type="ECO:0000256" key="1">
    <source>
        <dbReference type="SAM" id="Phobius"/>
    </source>
</evidence>
<feature type="transmembrane region" description="Helical" evidence="1">
    <location>
        <begin position="6"/>
        <end position="22"/>
    </location>
</feature>
<sequence length="59" mass="6486">MSNTLYGLAAILAAFALLFLSWKKRERGLAEGLYVRVGKIILALFMFGFGVLLLKSGHV</sequence>
<dbReference type="OrthoDB" id="8593297at2"/>
<evidence type="ECO:0000313" key="2">
    <source>
        <dbReference type="EMBL" id="CUA86493.1"/>
    </source>
</evidence>